<evidence type="ECO:0000313" key="2">
    <source>
        <dbReference type="EMBL" id="GMN28075.1"/>
    </source>
</evidence>
<dbReference type="Proteomes" id="UP001187192">
    <property type="component" value="Unassembled WGS sequence"/>
</dbReference>
<keyword evidence="3" id="KW-1185">Reference proteome</keyword>
<protein>
    <submittedName>
        <fullName evidence="2">Uncharacterized protein</fullName>
    </submittedName>
</protein>
<name>A0AA88CR83_FICCA</name>
<dbReference type="AlphaFoldDB" id="A0AA88CR83"/>
<evidence type="ECO:0000313" key="3">
    <source>
        <dbReference type="Proteomes" id="UP001187192"/>
    </source>
</evidence>
<gene>
    <name evidence="2" type="ORF">TIFTF001_044195</name>
</gene>
<feature type="compositionally biased region" description="Polar residues" evidence="1">
    <location>
        <begin position="1"/>
        <end position="17"/>
    </location>
</feature>
<feature type="compositionally biased region" description="Polar residues" evidence="1">
    <location>
        <begin position="49"/>
        <end position="63"/>
    </location>
</feature>
<organism evidence="2 3">
    <name type="scientific">Ficus carica</name>
    <name type="common">Common fig</name>
    <dbReference type="NCBI Taxonomy" id="3494"/>
    <lineage>
        <taxon>Eukaryota</taxon>
        <taxon>Viridiplantae</taxon>
        <taxon>Streptophyta</taxon>
        <taxon>Embryophyta</taxon>
        <taxon>Tracheophyta</taxon>
        <taxon>Spermatophyta</taxon>
        <taxon>Magnoliopsida</taxon>
        <taxon>eudicotyledons</taxon>
        <taxon>Gunneridae</taxon>
        <taxon>Pentapetalae</taxon>
        <taxon>rosids</taxon>
        <taxon>fabids</taxon>
        <taxon>Rosales</taxon>
        <taxon>Moraceae</taxon>
        <taxon>Ficeae</taxon>
        <taxon>Ficus</taxon>
    </lineage>
</organism>
<proteinExistence type="predicted"/>
<evidence type="ECO:0000256" key="1">
    <source>
        <dbReference type="SAM" id="MobiDB-lite"/>
    </source>
</evidence>
<sequence length="115" mass="12457">MTPPTSFLLSSSAPSTKQKIHHCRASQSSPRHQPSTERSKPTAPAIHRAQQTYPKQPTTPANTERSKPLPSPTSTSPHRAASTGQLAESSHHHLSAFPEPAPFTDPAKNDNHFGH</sequence>
<dbReference type="EMBL" id="BTGU01003183">
    <property type="protein sequence ID" value="GMN28075.1"/>
    <property type="molecule type" value="Genomic_DNA"/>
</dbReference>
<reference evidence="2" key="1">
    <citation type="submission" date="2023-07" db="EMBL/GenBank/DDBJ databases">
        <title>draft genome sequence of fig (Ficus carica).</title>
        <authorList>
            <person name="Takahashi T."/>
            <person name="Nishimura K."/>
        </authorList>
    </citation>
    <scope>NUCLEOTIDE SEQUENCE</scope>
</reference>
<accession>A0AA88CR83</accession>
<comment type="caution">
    <text evidence="2">The sequence shown here is derived from an EMBL/GenBank/DDBJ whole genome shotgun (WGS) entry which is preliminary data.</text>
</comment>
<feature type="region of interest" description="Disordered" evidence="1">
    <location>
        <begin position="1"/>
        <end position="115"/>
    </location>
</feature>